<dbReference type="AlphaFoldDB" id="A0A2N0AGA3"/>
<feature type="domain" description="Histidine kinase" evidence="9">
    <location>
        <begin position="553"/>
        <end position="771"/>
    </location>
</feature>
<name>A0A2N0AGA3_9LEPT</name>
<reference evidence="11 12" key="1">
    <citation type="submission" date="2017-07" db="EMBL/GenBank/DDBJ databases">
        <title>Leptospira spp. isolated from tropical soils.</title>
        <authorList>
            <person name="Thibeaux R."/>
            <person name="Iraola G."/>
            <person name="Ferres I."/>
            <person name="Bierque E."/>
            <person name="Girault D."/>
            <person name="Soupe-Gilbert M.-E."/>
            <person name="Picardeau M."/>
            <person name="Goarant C."/>
        </authorList>
    </citation>
    <scope>NUCLEOTIDE SEQUENCE [LARGE SCALE GENOMIC DNA]</scope>
    <source>
        <strain evidence="11 12">FH2-B-A1</strain>
    </source>
</reference>
<keyword evidence="7" id="KW-0472">Membrane</keyword>
<evidence type="ECO:0000256" key="4">
    <source>
        <dbReference type="ARBA" id="ARBA00022679"/>
    </source>
</evidence>
<dbReference type="InterPro" id="IPR005467">
    <property type="entry name" value="His_kinase_dom"/>
</dbReference>
<evidence type="ECO:0000259" key="10">
    <source>
        <dbReference type="PROSITE" id="PS50112"/>
    </source>
</evidence>
<comment type="caution">
    <text evidence="11">The sequence shown here is derived from an EMBL/GenBank/DDBJ whole genome shotgun (WGS) entry which is preliminary data.</text>
</comment>
<comment type="catalytic activity">
    <reaction evidence="1">
        <text>ATP + protein L-histidine = ADP + protein N-phospho-L-histidine.</text>
        <dbReference type="EC" id="2.7.13.3"/>
    </reaction>
</comment>
<keyword evidence="6" id="KW-0902">Two-component regulatory system</keyword>
<dbReference type="OrthoDB" id="335833at2"/>
<dbReference type="InterPro" id="IPR036890">
    <property type="entry name" value="HATPase_C_sf"/>
</dbReference>
<dbReference type="PRINTS" id="PR00344">
    <property type="entry name" value="BCTRLSENSOR"/>
</dbReference>
<dbReference type="Proteomes" id="UP000232145">
    <property type="component" value="Unassembled WGS sequence"/>
</dbReference>
<dbReference type="EC" id="2.7.13.3" evidence="2"/>
<evidence type="ECO:0000256" key="3">
    <source>
        <dbReference type="ARBA" id="ARBA00022553"/>
    </source>
</evidence>
<dbReference type="InterPro" id="IPR003661">
    <property type="entry name" value="HisK_dim/P_dom"/>
</dbReference>
<evidence type="ECO:0000256" key="7">
    <source>
        <dbReference type="ARBA" id="ARBA00023136"/>
    </source>
</evidence>
<evidence type="ECO:0000256" key="1">
    <source>
        <dbReference type="ARBA" id="ARBA00000085"/>
    </source>
</evidence>
<evidence type="ECO:0000256" key="2">
    <source>
        <dbReference type="ARBA" id="ARBA00012438"/>
    </source>
</evidence>
<dbReference type="Pfam" id="PF00512">
    <property type="entry name" value="HisKA"/>
    <property type="match status" value="1"/>
</dbReference>
<evidence type="ECO:0000256" key="5">
    <source>
        <dbReference type="ARBA" id="ARBA00022777"/>
    </source>
</evidence>
<dbReference type="EMBL" id="NPDX01000006">
    <property type="protein sequence ID" value="PJZ83326.1"/>
    <property type="molecule type" value="Genomic_DNA"/>
</dbReference>
<dbReference type="SMART" id="SM00387">
    <property type="entry name" value="HATPase_c"/>
    <property type="match status" value="1"/>
</dbReference>
<dbReference type="Pfam" id="PF13188">
    <property type="entry name" value="PAS_8"/>
    <property type="match status" value="1"/>
</dbReference>
<dbReference type="Gene3D" id="3.30.565.10">
    <property type="entry name" value="Histidine kinase-like ATPase, C-terminal domain"/>
    <property type="match status" value="1"/>
</dbReference>
<dbReference type="Pfam" id="PF02518">
    <property type="entry name" value="HATPase_c"/>
    <property type="match status" value="1"/>
</dbReference>
<dbReference type="InterPro" id="IPR035965">
    <property type="entry name" value="PAS-like_dom_sf"/>
</dbReference>
<sequence>MIQICITSRLSSLPVVVAYKKGYFEEFGVKVTLHVNTHHKAIMPLLDAGRVEAGEVPTIAYLQDSFLKKSKLKRIYKGIYLYHSPLSFYSRFQFKPEDLTRNKAYILPVPHQYSVERLYAEKFLEEYAPKNPVKVRYIDTPGFLEEKEFLKPSCLGLVSDPFSSPFLRNFQDFANTLELPILETKSFFPSTLLAFSGDAVLKTGREISGVLLAVKKAIDLLQNTNQLSAGNLWEDLQLSHFYPHLRVGETKNLLNSNPLIQKGIFSYQGDSITLFPLLKDVYFRLIRRVIQPDAVRAAFDFDEILSALEPKKVFDVRKLNSFQEPAETKLHAPSQINYRKLNAVRHLIVDVNSVVLDILQGNYNSRLNSDETLQLDNRVKVLVNSMLDSFNAKLELQREEITELENLISILEIKLDRSAVDLQYSEEKYRYLFEFSREAIALVDADTGSILEANNQFRSLTGYTRGDITKLSIEDIILGNQVSKQLRFGSDLSSDTMLSLPDAEIMLKDGNKLEVDISFTSILLSPKKRYQVQFRPNSEKKEQERLQHEFISNVSHELRSPMTNIRGYLEFFKSDTSLPFNTEHKNMLEVIDKNAKRLSFLIENLLKLTTSREKDKEDEVIEIFDPVPVIEDVIHMNSHLAKGKPIEWDLSLKKGFFLRGIKFEFSQIITNLYVNALKYTSKGKIGISIREINGKIEIIVEDTGIGIDPNYKNQIFDRFFRIPSSDNKKIGGTGLGLSIVKSLVDKMSGEIFVESTMGEGSKFTILFPKVNVTV</sequence>
<evidence type="ECO:0000256" key="6">
    <source>
        <dbReference type="ARBA" id="ARBA00023012"/>
    </source>
</evidence>
<dbReference type="InterPro" id="IPR004358">
    <property type="entry name" value="Sig_transdc_His_kin-like_C"/>
</dbReference>
<evidence type="ECO:0000259" key="9">
    <source>
        <dbReference type="PROSITE" id="PS50109"/>
    </source>
</evidence>
<keyword evidence="5 11" id="KW-0418">Kinase</keyword>
<evidence type="ECO:0000256" key="8">
    <source>
        <dbReference type="SAM" id="Coils"/>
    </source>
</evidence>
<dbReference type="Gene3D" id="3.30.450.20">
    <property type="entry name" value="PAS domain"/>
    <property type="match status" value="1"/>
</dbReference>
<dbReference type="PANTHER" id="PTHR43047:SF72">
    <property type="entry name" value="OSMOSENSING HISTIDINE PROTEIN KINASE SLN1"/>
    <property type="match status" value="1"/>
</dbReference>
<dbReference type="RefSeq" id="WP_100744880.1">
    <property type="nucleotide sequence ID" value="NZ_NPDW01000003.1"/>
</dbReference>
<feature type="coiled-coil region" evidence="8">
    <location>
        <begin position="387"/>
        <end position="414"/>
    </location>
</feature>
<dbReference type="InterPro" id="IPR003594">
    <property type="entry name" value="HATPase_dom"/>
</dbReference>
<keyword evidence="8" id="KW-0175">Coiled coil</keyword>
<dbReference type="PANTHER" id="PTHR43047">
    <property type="entry name" value="TWO-COMPONENT HISTIDINE PROTEIN KINASE"/>
    <property type="match status" value="1"/>
</dbReference>
<dbReference type="SMART" id="SM00388">
    <property type="entry name" value="HisKA"/>
    <property type="match status" value="1"/>
</dbReference>
<dbReference type="GO" id="GO:0005886">
    <property type="term" value="C:plasma membrane"/>
    <property type="evidence" value="ECO:0007669"/>
    <property type="project" value="TreeGrafter"/>
</dbReference>
<dbReference type="GO" id="GO:0009927">
    <property type="term" value="F:histidine phosphotransfer kinase activity"/>
    <property type="evidence" value="ECO:0007669"/>
    <property type="project" value="TreeGrafter"/>
</dbReference>
<evidence type="ECO:0000313" key="12">
    <source>
        <dbReference type="Proteomes" id="UP000232145"/>
    </source>
</evidence>
<dbReference type="SUPFAM" id="SSF55785">
    <property type="entry name" value="PYP-like sensor domain (PAS domain)"/>
    <property type="match status" value="1"/>
</dbReference>
<keyword evidence="3" id="KW-0597">Phosphoprotein</keyword>
<dbReference type="FunFam" id="1.10.287.130:FF:000001">
    <property type="entry name" value="Two-component sensor histidine kinase"/>
    <property type="match status" value="1"/>
</dbReference>
<dbReference type="Gene3D" id="1.10.287.130">
    <property type="match status" value="1"/>
</dbReference>
<protein>
    <recommendedName>
        <fullName evidence="2">histidine kinase</fullName>
        <ecNumber evidence="2">2.7.13.3</ecNumber>
    </recommendedName>
</protein>
<gene>
    <name evidence="11" type="ORF">CH364_16770</name>
</gene>
<dbReference type="FunFam" id="3.30.565.10:FF:000006">
    <property type="entry name" value="Sensor histidine kinase WalK"/>
    <property type="match status" value="1"/>
</dbReference>
<dbReference type="InterPro" id="IPR000014">
    <property type="entry name" value="PAS"/>
</dbReference>
<evidence type="ECO:0000313" key="11">
    <source>
        <dbReference type="EMBL" id="PJZ83326.1"/>
    </source>
</evidence>
<proteinExistence type="predicted"/>
<organism evidence="11 12">
    <name type="scientific">Leptospira harrisiae</name>
    <dbReference type="NCBI Taxonomy" id="2023189"/>
    <lineage>
        <taxon>Bacteria</taxon>
        <taxon>Pseudomonadati</taxon>
        <taxon>Spirochaetota</taxon>
        <taxon>Spirochaetia</taxon>
        <taxon>Leptospirales</taxon>
        <taxon>Leptospiraceae</taxon>
        <taxon>Leptospira</taxon>
    </lineage>
</organism>
<dbReference type="NCBIfam" id="TIGR00229">
    <property type="entry name" value="sensory_box"/>
    <property type="match status" value="1"/>
</dbReference>
<dbReference type="CDD" id="cd00082">
    <property type="entry name" value="HisKA"/>
    <property type="match status" value="1"/>
</dbReference>
<keyword evidence="12" id="KW-1185">Reference proteome</keyword>
<dbReference type="InterPro" id="IPR036097">
    <property type="entry name" value="HisK_dim/P_sf"/>
</dbReference>
<dbReference type="GO" id="GO:0000155">
    <property type="term" value="F:phosphorelay sensor kinase activity"/>
    <property type="evidence" value="ECO:0007669"/>
    <property type="project" value="InterPro"/>
</dbReference>
<dbReference type="Gene3D" id="3.40.190.10">
    <property type="entry name" value="Periplasmic binding protein-like II"/>
    <property type="match status" value="1"/>
</dbReference>
<feature type="domain" description="PAS" evidence="10">
    <location>
        <begin position="425"/>
        <end position="468"/>
    </location>
</feature>
<keyword evidence="4" id="KW-0808">Transferase</keyword>
<dbReference type="SUPFAM" id="SSF47384">
    <property type="entry name" value="Homodimeric domain of signal transducing histidine kinase"/>
    <property type="match status" value="1"/>
</dbReference>
<dbReference type="SUPFAM" id="SSF55874">
    <property type="entry name" value="ATPase domain of HSP90 chaperone/DNA topoisomerase II/histidine kinase"/>
    <property type="match status" value="1"/>
</dbReference>
<dbReference type="PROSITE" id="PS50109">
    <property type="entry name" value="HIS_KIN"/>
    <property type="match status" value="1"/>
</dbReference>
<dbReference type="PROSITE" id="PS50112">
    <property type="entry name" value="PAS"/>
    <property type="match status" value="1"/>
</dbReference>
<accession>A0A2N0AGA3</accession>